<reference evidence="1 2" key="1">
    <citation type="submission" date="2014-02" db="EMBL/GenBank/DDBJ databases">
        <title>Single nucleus genome sequencing reveals high similarity among nuclei of an endomycorrhizal fungus.</title>
        <authorList>
            <person name="Lin K."/>
            <person name="Geurts R."/>
            <person name="Zhang Z."/>
            <person name="Limpens E."/>
            <person name="Saunders D.G."/>
            <person name="Mu D."/>
            <person name="Pang E."/>
            <person name="Cao H."/>
            <person name="Cha H."/>
            <person name="Lin T."/>
            <person name="Zhou Q."/>
            <person name="Shang Y."/>
            <person name="Li Y."/>
            <person name="Ivanov S."/>
            <person name="Sharma T."/>
            <person name="Velzen R.V."/>
            <person name="Ruijter N.D."/>
            <person name="Aanen D.K."/>
            <person name="Win J."/>
            <person name="Kamoun S."/>
            <person name="Bisseling T."/>
            <person name="Huang S."/>
        </authorList>
    </citation>
    <scope>NUCLEOTIDE SEQUENCE [LARGE SCALE GENOMIC DNA]</scope>
    <source>
        <strain evidence="2">DAOM197198w</strain>
    </source>
</reference>
<dbReference type="HOGENOM" id="CLU_2655722_0_0_1"/>
<accession>A0A015JS06</accession>
<dbReference type="Proteomes" id="UP000022910">
    <property type="component" value="Unassembled WGS sequence"/>
</dbReference>
<dbReference type="Pfam" id="PF10906">
    <property type="entry name" value="Mrx7"/>
    <property type="match status" value="1"/>
</dbReference>
<comment type="caution">
    <text evidence="1">The sequence shown here is derived from an EMBL/GenBank/DDBJ whole genome shotgun (WGS) entry which is preliminary data.</text>
</comment>
<protein>
    <submittedName>
        <fullName evidence="1">Uncharacterized protein</fullName>
    </submittedName>
</protein>
<gene>
    <name evidence="1" type="ORF">RirG_203530</name>
</gene>
<dbReference type="OrthoDB" id="5563272at2759"/>
<proteinExistence type="predicted"/>
<dbReference type="InterPro" id="IPR020301">
    <property type="entry name" value="Mrx7"/>
</dbReference>
<evidence type="ECO:0000313" key="1">
    <source>
        <dbReference type="EMBL" id="EXX57829.1"/>
    </source>
</evidence>
<organism evidence="1 2">
    <name type="scientific">Rhizophagus irregularis (strain DAOM 197198w)</name>
    <name type="common">Glomus intraradices</name>
    <dbReference type="NCBI Taxonomy" id="1432141"/>
    <lineage>
        <taxon>Eukaryota</taxon>
        <taxon>Fungi</taxon>
        <taxon>Fungi incertae sedis</taxon>
        <taxon>Mucoromycota</taxon>
        <taxon>Glomeromycotina</taxon>
        <taxon>Glomeromycetes</taxon>
        <taxon>Glomerales</taxon>
        <taxon>Glomeraceae</taxon>
        <taxon>Rhizophagus</taxon>
    </lineage>
</organism>
<sequence>MFSQLIHYWSRRYITEKLLESPAFHRFATKTHTHISKMTEKASPYINESAKRTEIFMRSFKENLKREAEKTNWPKV</sequence>
<evidence type="ECO:0000313" key="2">
    <source>
        <dbReference type="Proteomes" id="UP000022910"/>
    </source>
</evidence>
<keyword evidence="2" id="KW-1185">Reference proteome</keyword>
<dbReference type="SMR" id="A0A015JS06"/>
<dbReference type="EMBL" id="JEMT01027229">
    <property type="protein sequence ID" value="EXX57829.1"/>
    <property type="molecule type" value="Genomic_DNA"/>
</dbReference>
<dbReference type="AlphaFoldDB" id="A0A015JS06"/>
<name>A0A015JS06_RHIIW</name>
<dbReference type="OMA" id="FHRMAAK"/>